<dbReference type="InterPro" id="IPR039420">
    <property type="entry name" value="WalR-like"/>
</dbReference>
<dbReference type="SMART" id="SM00421">
    <property type="entry name" value="HTH_LUXR"/>
    <property type="match status" value="1"/>
</dbReference>
<evidence type="ECO:0000256" key="4">
    <source>
        <dbReference type="ARBA" id="ARBA00023163"/>
    </source>
</evidence>
<dbReference type="InterPro" id="IPR058245">
    <property type="entry name" value="NreC/VraR/RcsB-like_REC"/>
</dbReference>
<dbReference type="PROSITE" id="PS50043">
    <property type="entry name" value="HTH_LUXR_2"/>
    <property type="match status" value="1"/>
</dbReference>
<feature type="domain" description="Response regulatory" evidence="7">
    <location>
        <begin position="3"/>
        <end position="118"/>
    </location>
</feature>
<dbReference type="PANTHER" id="PTHR43214:SF41">
    <property type="entry name" value="NITRATE_NITRITE RESPONSE REGULATOR PROTEIN NARP"/>
    <property type="match status" value="1"/>
</dbReference>
<gene>
    <name evidence="8" type="ORF">GCM10011496_18630</name>
</gene>
<dbReference type="InterPro" id="IPR000792">
    <property type="entry name" value="Tscrpt_reg_LuxR_C"/>
</dbReference>
<dbReference type="Pfam" id="PF00196">
    <property type="entry name" value="GerE"/>
    <property type="match status" value="1"/>
</dbReference>
<sequence>MTRVLLVDDHAMMREGLSVLLTGAGMEIVGSVGNGHDAVRVASVTLPDVVVMDLSMPEMNGIEATREICMRTPATQVVVLSMHSNREHVYQALNAGATGYVLKDAASAELVKAIRAVCAGRRYVSPAIGALSASSGQRGPLDSLSAREGQVLQLVVEGRTSAEIAQAIHLSKTSVDTYRSRLMKKLGVSDVASLVKLAVQHGLTPPG</sequence>
<dbReference type="Pfam" id="PF00072">
    <property type="entry name" value="Response_reg"/>
    <property type="match status" value="1"/>
</dbReference>
<comment type="caution">
    <text evidence="8">The sequence shown here is derived from an EMBL/GenBank/DDBJ whole genome shotgun (WGS) entry which is preliminary data.</text>
</comment>
<feature type="domain" description="HTH luxR-type" evidence="6">
    <location>
        <begin position="137"/>
        <end position="202"/>
    </location>
</feature>
<dbReference type="GO" id="GO:0003677">
    <property type="term" value="F:DNA binding"/>
    <property type="evidence" value="ECO:0007669"/>
    <property type="project" value="UniProtKB-KW"/>
</dbReference>
<dbReference type="SUPFAM" id="SSF46894">
    <property type="entry name" value="C-terminal effector domain of the bipartite response regulators"/>
    <property type="match status" value="1"/>
</dbReference>
<dbReference type="SMART" id="SM00448">
    <property type="entry name" value="REC"/>
    <property type="match status" value="1"/>
</dbReference>
<evidence type="ECO:0000313" key="9">
    <source>
        <dbReference type="Proteomes" id="UP000620596"/>
    </source>
</evidence>
<evidence type="ECO:0000256" key="2">
    <source>
        <dbReference type="ARBA" id="ARBA00023015"/>
    </source>
</evidence>
<evidence type="ECO:0000313" key="8">
    <source>
        <dbReference type="EMBL" id="GGA97835.1"/>
    </source>
</evidence>
<evidence type="ECO:0000256" key="1">
    <source>
        <dbReference type="ARBA" id="ARBA00022553"/>
    </source>
</evidence>
<evidence type="ECO:0000256" key="3">
    <source>
        <dbReference type="ARBA" id="ARBA00023125"/>
    </source>
</evidence>
<dbReference type="PROSITE" id="PS00622">
    <property type="entry name" value="HTH_LUXR_1"/>
    <property type="match status" value="1"/>
</dbReference>
<dbReference type="AlphaFoldDB" id="A0A916WHD9"/>
<keyword evidence="3 8" id="KW-0238">DNA-binding</keyword>
<dbReference type="InterPro" id="IPR016032">
    <property type="entry name" value="Sig_transdc_resp-reg_C-effctor"/>
</dbReference>
<dbReference type="Gene3D" id="3.40.50.2300">
    <property type="match status" value="1"/>
</dbReference>
<evidence type="ECO:0000256" key="5">
    <source>
        <dbReference type="PROSITE-ProRule" id="PRU00169"/>
    </source>
</evidence>
<keyword evidence="2" id="KW-0805">Transcription regulation</keyword>
<dbReference type="GO" id="GO:0006355">
    <property type="term" value="P:regulation of DNA-templated transcription"/>
    <property type="evidence" value="ECO:0007669"/>
    <property type="project" value="InterPro"/>
</dbReference>
<dbReference type="CDD" id="cd17535">
    <property type="entry name" value="REC_NarL-like"/>
    <property type="match status" value="1"/>
</dbReference>
<dbReference type="Proteomes" id="UP000620596">
    <property type="component" value="Unassembled WGS sequence"/>
</dbReference>
<reference evidence="8" key="2">
    <citation type="submission" date="2020-09" db="EMBL/GenBank/DDBJ databases">
        <authorList>
            <person name="Sun Q."/>
            <person name="Zhou Y."/>
        </authorList>
    </citation>
    <scope>NUCLEOTIDE SEQUENCE</scope>
    <source>
        <strain evidence="8">CGMCC 1.15322</strain>
    </source>
</reference>
<accession>A0A916WHD9</accession>
<keyword evidence="4" id="KW-0804">Transcription</keyword>
<dbReference type="PRINTS" id="PR00038">
    <property type="entry name" value="HTHLUXR"/>
</dbReference>
<dbReference type="InterPro" id="IPR011006">
    <property type="entry name" value="CheY-like_superfamily"/>
</dbReference>
<name>A0A916WHD9_9BURK</name>
<keyword evidence="1 5" id="KW-0597">Phosphoprotein</keyword>
<dbReference type="RefSeq" id="WP_188708112.1">
    <property type="nucleotide sequence ID" value="NZ_BMIG01000005.1"/>
</dbReference>
<keyword evidence="9" id="KW-1185">Reference proteome</keyword>
<dbReference type="PANTHER" id="PTHR43214">
    <property type="entry name" value="TWO-COMPONENT RESPONSE REGULATOR"/>
    <property type="match status" value="1"/>
</dbReference>
<dbReference type="CDD" id="cd06170">
    <property type="entry name" value="LuxR_C_like"/>
    <property type="match status" value="1"/>
</dbReference>
<evidence type="ECO:0000259" key="6">
    <source>
        <dbReference type="PROSITE" id="PS50043"/>
    </source>
</evidence>
<dbReference type="GO" id="GO:0000160">
    <property type="term" value="P:phosphorelay signal transduction system"/>
    <property type="evidence" value="ECO:0007669"/>
    <property type="project" value="InterPro"/>
</dbReference>
<protein>
    <submittedName>
        <fullName evidence="8">DNA-binding response regulator</fullName>
    </submittedName>
</protein>
<evidence type="ECO:0000259" key="7">
    <source>
        <dbReference type="PROSITE" id="PS50110"/>
    </source>
</evidence>
<dbReference type="InterPro" id="IPR001789">
    <property type="entry name" value="Sig_transdc_resp-reg_receiver"/>
</dbReference>
<organism evidence="8 9">
    <name type="scientific">Polaromonas eurypsychrophila</name>
    <dbReference type="NCBI Taxonomy" id="1614635"/>
    <lineage>
        <taxon>Bacteria</taxon>
        <taxon>Pseudomonadati</taxon>
        <taxon>Pseudomonadota</taxon>
        <taxon>Betaproteobacteria</taxon>
        <taxon>Burkholderiales</taxon>
        <taxon>Comamonadaceae</taxon>
        <taxon>Polaromonas</taxon>
    </lineage>
</organism>
<dbReference type="EMBL" id="BMIG01000005">
    <property type="protein sequence ID" value="GGA97835.1"/>
    <property type="molecule type" value="Genomic_DNA"/>
</dbReference>
<dbReference type="SUPFAM" id="SSF52172">
    <property type="entry name" value="CheY-like"/>
    <property type="match status" value="1"/>
</dbReference>
<feature type="modified residue" description="4-aspartylphosphate" evidence="5">
    <location>
        <position position="53"/>
    </location>
</feature>
<dbReference type="PROSITE" id="PS50110">
    <property type="entry name" value="RESPONSE_REGULATORY"/>
    <property type="match status" value="1"/>
</dbReference>
<proteinExistence type="predicted"/>
<reference evidence="8" key="1">
    <citation type="journal article" date="2014" name="Int. J. Syst. Evol. Microbiol.">
        <title>Complete genome sequence of Corynebacterium casei LMG S-19264T (=DSM 44701T), isolated from a smear-ripened cheese.</title>
        <authorList>
            <consortium name="US DOE Joint Genome Institute (JGI-PGF)"/>
            <person name="Walter F."/>
            <person name="Albersmeier A."/>
            <person name="Kalinowski J."/>
            <person name="Ruckert C."/>
        </authorList>
    </citation>
    <scope>NUCLEOTIDE SEQUENCE</scope>
    <source>
        <strain evidence="8">CGMCC 1.15322</strain>
    </source>
</reference>